<reference evidence="2 3" key="1">
    <citation type="submission" date="2014-12" db="EMBL/GenBank/DDBJ databases">
        <title>16Stimator: statistical estimation of ribosomal gene copy numbers from draft genome assemblies.</title>
        <authorList>
            <person name="Perisin M.A."/>
            <person name="Vetter M."/>
            <person name="Gilbert J.A."/>
            <person name="Bergelson J."/>
        </authorList>
    </citation>
    <scope>NUCLEOTIDE SEQUENCE [LARGE SCALE GENOMIC DNA]</scope>
    <source>
        <strain evidence="2 3">MEJ086</strain>
    </source>
</reference>
<evidence type="ECO:0000313" key="3">
    <source>
        <dbReference type="Proteomes" id="UP000032068"/>
    </source>
</evidence>
<dbReference type="RefSeq" id="WP_042555321.1">
    <property type="nucleotide sequence ID" value="NZ_JXQW01000057.1"/>
</dbReference>
<sequence length="138" mass="15374">MKKTIRAIVIALIALTTLSAIAEHKDPTQSDVIDSASKAITDLIIKPMHQDLNDRMMRGFAENGGSMAPGAKTYLKKRKIEEQIAYDEAMKRKHAAIVESKRCKVDCKPLPIQECLKPDYTIDEDVIGCSKGEITKSW</sequence>
<evidence type="ECO:0008006" key="4">
    <source>
        <dbReference type="Google" id="ProtNLM"/>
    </source>
</evidence>
<organism evidence="2 3">
    <name type="scientific">Pseudomonas fulva</name>
    <dbReference type="NCBI Taxonomy" id="47880"/>
    <lineage>
        <taxon>Bacteria</taxon>
        <taxon>Pseudomonadati</taxon>
        <taxon>Pseudomonadota</taxon>
        <taxon>Gammaproteobacteria</taxon>
        <taxon>Pseudomonadales</taxon>
        <taxon>Pseudomonadaceae</taxon>
        <taxon>Pseudomonas</taxon>
    </lineage>
</organism>
<feature type="chain" id="PRO_5002214902" description="Secreted protein" evidence="1">
    <location>
        <begin position="23"/>
        <end position="138"/>
    </location>
</feature>
<dbReference type="AlphaFoldDB" id="A0A0D0KEZ5"/>
<proteinExistence type="predicted"/>
<evidence type="ECO:0000256" key="1">
    <source>
        <dbReference type="SAM" id="SignalP"/>
    </source>
</evidence>
<dbReference type="OrthoDB" id="7019122at2"/>
<feature type="signal peptide" evidence="1">
    <location>
        <begin position="1"/>
        <end position="22"/>
    </location>
</feature>
<comment type="caution">
    <text evidence="2">The sequence shown here is derived from an EMBL/GenBank/DDBJ whole genome shotgun (WGS) entry which is preliminary data.</text>
</comment>
<gene>
    <name evidence="2" type="ORF">RU08_18610</name>
</gene>
<accession>A0A0D0KEZ5</accession>
<evidence type="ECO:0000313" key="2">
    <source>
        <dbReference type="EMBL" id="KIP97891.1"/>
    </source>
</evidence>
<name>A0A0D0KEZ5_9PSED</name>
<keyword evidence="1" id="KW-0732">Signal</keyword>
<dbReference type="Proteomes" id="UP000032068">
    <property type="component" value="Unassembled WGS sequence"/>
</dbReference>
<protein>
    <recommendedName>
        <fullName evidence="4">Secreted protein</fullName>
    </recommendedName>
</protein>
<dbReference type="EMBL" id="JXQW01000057">
    <property type="protein sequence ID" value="KIP97891.1"/>
    <property type="molecule type" value="Genomic_DNA"/>
</dbReference>